<dbReference type="InterPro" id="IPR027073">
    <property type="entry name" value="5_3_exoribonuclease"/>
</dbReference>
<dbReference type="Pfam" id="PF17846">
    <property type="entry name" value="XRN_M"/>
    <property type="match status" value="2"/>
</dbReference>
<sequence length="539" mass="63964">MGIPSYFSYIIKNYPNIIRNLQFFKTNAGFQHLLMDCNSIIYDSVNKMNTSDEYKQLSSSDFENLIIENVISGIEKYIALVQPKESVYIAFDGVAPFAKMQQQKTRRYKTQYMTELGLQKPSKWNTSAITPGTPFMELLSKRIAMHFKYNERKYNLNRIVCSGSNEVGEGEHKLTEYIRDSRIQNDTIALYGLDADLIMLSIFHLKYCKNIWVFREAPEFIKSSIPVEVKGGIMDLYFLDIDLLSNSIVTEMNCSFPDKHRVYDYVFLCFLLGNDFLPHFPAMNIRTHGIDVLMNIYRMHIGKHPDYYFISKDTYSIHWKHVGTFISEIAKLEKDLLLNEYSVREKFDKRSMPASTDEEKLEVTLNLPILFRAEEKYICPTESGWEKRYYKTLFHEDYSITFLKNLCINYLEGLEWVFKYYSRGCPDWKWKYNYHYPPLFNDLRKYIPHFETDFIHSKNSFAFSPQTQLSFVMPHSQLELLPQPICKFLKTNYAELYPTNYKFQWSFCRYFWESHPILPDIPIQLLEQWDIQFKMNGTI</sequence>
<feature type="domain" description="Xrn1 helical" evidence="6">
    <location>
        <begin position="382"/>
        <end position="521"/>
    </location>
</feature>
<dbReference type="GO" id="GO:0005634">
    <property type="term" value="C:nucleus"/>
    <property type="evidence" value="ECO:0007669"/>
    <property type="project" value="TreeGrafter"/>
</dbReference>
<reference evidence="7" key="1">
    <citation type="journal article" date="2020" name="Nature">
        <title>Giant virus diversity and host interactions through global metagenomics.</title>
        <authorList>
            <person name="Schulz F."/>
            <person name="Roux S."/>
            <person name="Paez-Espino D."/>
            <person name="Jungbluth S."/>
            <person name="Walsh D.A."/>
            <person name="Denef V.J."/>
            <person name="McMahon K.D."/>
            <person name="Konstantinidis K.T."/>
            <person name="Eloe-Fadrosh E.A."/>
            <person name="Kyrpides N.C."/>
            <person name="Woyke T."/>
        </authorList>
    </citation>
    <scope>NUCLEOTIDE SEQUENCE</scope>
    <source>
        <strain evidence="7">GVMAG-M-3300023179-90</strain>
    </source>
</reference>
<evidence type="ECO:0000259" key="6">
    <source>
        <dbReference type="Pfam" id="PF17846"/>
    </source>
</evidence>
<dbReference type="GO" id="GO:0003723">
    <property type="term" value="F:RNA binding"/>
    <property type="evidence" value="ECO:0007669"/>
    <property type="project" value="TreeGrafter"/>
</dbReference>
<dbReference type="InterPro" id="IPR041412">
    <property type="entry name" value="Xrn1_helical"/>
</dbReference>
<dbReference type="InterPro" id="IPR004859">
    <property type="entry name" value="Xrn1_N"/>
</dbReference>
<dbReference type="PANTHER" id="PTHR12341">
    <property type="entry name" value="5'-&gt;3' EXORIBONUCLEASE"/>
    <property type="match status" value="1"/>
</dbReference>
<proteinExistence type="inferred from homology"/>
<evidence type="ECO:0000256" key="3">
    <source>
        <dbReference type="ARBA" id="ARBA00022839"/>
    </source>
</evidence>
<keyword evidence="1" id="KW-0540">Nuclease</keyword>
<accession>A0A6C0HB73</accession>
<evidence type="ECO:0000256" key="4">
    <source>
        <dbReference type="ARBA" id="ARBA00038299"/>
    </source>
</evidence>
<evidence type="ECO:0008006" key="8">
    <source>
        <dbReference type="Google" id="ProtNLM"/>
    </source>
</evidence>
<comment type="similarity">
    <text evidence="4">Belongs to the 5'-3' exonuclease family.</text>
</comment>
<dbReference type="GO" id="GO:0000956">
    <property type="term" value="P:nuclear-transcribed mRNA catabolic process"/>
    <property type="evidence" value="ECO:0007669"/>
    <property type="project" value="TreeGrafter"/>
</dbReference>
<dbReference type="Pfam" id="PF03159">
    <property type="entry name" value="XRN_N"/>
    <property type="match status" value="1"/>
</dbReference>
<evidence type="ECO:0000256" key="2">
    <source>
        <dbReference type="ARBA" id="ARBA00022801"/>
    </source>
</evidence>
<dbReference type="EMBL" id="MN739920">
    <property type="protein sequence ID" value="QHT77704.1"/>
    <property type="molecule type" value="Genomic_DNA"/>
</dbReference>
<evidence type="ECO:0000259" key="5">
    <source>
        <dbReference type="Pfam" id="PF03159"/>
    </source>
</evidence>
<keyword evidence="2" id="KW-0378">Hydrolase</keyword>
<evidence type="ECO:0000256" key="1">
    <source>
        <dbReference type="ARBA" id="ARBA00022722"/>
    </source>
</evidence>
<keyword evidence="3" id="KW-0269">Exonuclease</keyword>
<feature type="domain" description="Xrn1 helical" evidence="6">
    <location>
        <begin position="262"/>
        <end position="357"/>
    </location>
</feature>
<dbReference type="Gene3D" id="3.40.50.12390">
    <property type="match status" value="1"/>
</dbReference>
<organism evidence="7">
    <name type="scientific">viral metagenome</name>
    <dbReference type="NCBI Taxonomy" id="1070528"/>
    <lineage>
        <taxon>unclassified sequences</taxon>
        <taxon>metagenomes</taxon>
        <taxon>organismal metagenomes</taxon>
    </lineage>
</organism>
<dbReference type="GO" id="GO:0004534">
    <property type="term" value="F:5'-3' RNA exonuclease activity"/>
    <property type="evidence" value="ECO:0007669"/>
    <property type="project" value="TreeGrafter"/>
</dbReference>
<dbReference type="PANTHER" id="PTHR12341:SF7">
    <property type="entry name" value="5'-3' EXORIBONUCLEASE 1"/>
    <property type="match status" value="1"/>
</dbReference>
<name>A0A6C0HB73_9ZZZZ</name>
<feature type="domain" description="Xrn1 N-terminal" evidence="5">
    <location>
        <begin position="1"/>
        <end position="216"/>
    </location>
</feature>
<dbReference type="AlphaFoldDB" id="A0A6C0HB73"/>
<protein>
    <recommendedName>
        <fullName evidence="8">Xrn1 N-terminal domain-containing protein</fullName>
    </recommendedName>
</protein>
<evidence type="ECO:0000313" key="7">
    <source>
        <dbReference type="EMBL" id="QHT77704.1"/>
    </source>
</evidence>